<dbReference type="Gene3D" id="2.60.40.3800">
    <property type="match status" value="1"/>
</dbReference>
<evidence type="ECO:0000313" key="5">
    <source>
        <dbReference type="Proteomes" id="UP000005877"/>
    </source>
</evidence>
<feature type="region of interest" description="Disordered" evidence="2">
    <location>
        <begin position="544"/>
        <end position="570"/>
    </location>
</feature>
<dbReference type="GO" id="GO:0006508">
    <property type="term" value="P:proteolysis"/>
    <property type="evidence" value="ECO:0007669"/>
    <property type="project" value="InterPro"/>
</dbReference>
<evidence type="ECO:0000259" key="3">
    <source>
        <dbReference type="Pfam" id="PF01364"/>
    </source>
</evidence>
<dbReference type="HOGENOM" id="CLU_262201_0_0_2"/>
<dbReference type="Gene3D" id="3.40.50.1460">
    <property type="match status" value="1"/>
</dbReference>
<dbReference type="InterPro" id="IPR001769">
    <property type="entry name" value="Gingipain"/>
</dbReference>
<dbReference type="InterPro" id="IPR038490">
    <property type="entry name" value="Gingipain_propep_sf"/>
</dbReference>
<dbReference type="InterPro" id="IPR029031">
    <property type="entry name" value="Gingipain_N_sf"/>
</dbReference>
<evidence type="ECO:0000256" key="1">
    <source>
        <dbReference type="ARBA" id="ARBA00022729"/>
    </source>
</evidence>
<name>G7WK91_METH6</name>
<dbReference type="SUPFAM" id="SSF52129">
    <property type="entry name" value="Caspase-like"/>
    <property type="match status" value="1"/>
</dbReference>
<dbReference type="InterPro" id="IPR029030">
    <property type="entry name" value="Caspase-like_dom_sf"/>
</dbReference>
<accession>G7WK91</accession>
<dbReference type="GO" id="GO:0008234">
    <property type="term" value="F:cysteine-type peptidase activity"/>
    <property type="evidence" value="ECO:0007669"/>
    <property type="project" value="InterPro"/>
</dbReference>
<proteinExistence type="predicted"/>
<dbReference type="Proteomes" id="UP000005877">
    <property type="component" value="Chromosome"/>
</dbReference>
<keyword evidence="5" id="KW-1185">Reference proteome</keyword>
<evidence type="ECO:0000313" key="4">
    <source>
        <dbReference type="EMBL" id="AET64084.1"/>
    </source>
</evidence>
<feature type="domain" description="Gingipain" evidence="3">
    <location>
        <begin position="594"/>
        <end position="1041"/>
    </location>
</feature>
<feature type="domain" description="Gingipain" evidence="3">
    <location>
        <begin position="332"/>
        <end position="440"/>
    </location>
</feature>
<dbReference type="Gene3D" id="3.40.50.10390">
    <property type="entry name" value="Gingipain r, domain 1"/>
    <property type="match status" value="1"/>
</dbReference>
<dbReference type="PATRIC" id="fig|1110509.7.peg.792"/>
<keyword evidence="1" id="KW-0732">Signal</keyword>
<dbReference type="STRING" id="1110509.Mhar_0706"/>
<dbReference type="EMBL" id="CP003117">
    <property type="protein sequence ID" value="AET64084.1"/>
    <property type="molecule type" value="Genomic_DNA"/>
</dbReference>
<evidence type="ECO:0000256" key="2">
    <source>
        <dbReference type="SAM" id="MobiDB-lite"/>
    </source>
</evidence>
<dbReference type="Pfam" id="PF01364">
    <property type="entry name" value="Peptidase_C25"/>
    <property type="match status" value="2"/>
</dbReference>
<organism evidence="4 5">
    <name type="scientific">Methanothrix harundinacea (strain 6Ac)</name>
    <name type="common">Methanosaeta harundinacea</name>
    <dbReference type="NCBI Taxonomy" id="1110509"/>
    <lineage>
        <taxon>Archaea</taxon>
        <taxon>Methanobacteriati</taxon>
        <taxon>Methanobacteriota</taxon>
        <taxon>Stenosarchaea group</taxon>
        <taxon>Methanomicrobia</taxon>
        <taxon>Methanotrichales</taxon>
        <taxon>Methanotrichaceae</taxon>
        <taxon>Methanothrix</taxon>
    </lineage>
</organism>
<feature type="region of interest" description="Disordered" evidence="2">
    <location>
        <begin position="340"/>
        <end position="366"/>
    </location>
</feature>
<gene>
    <name evidence="4" type="ordered locus">Mhar_0706</name>
</gene>
<reference evidence="4 5" key="1">
    <citation type="journal article" date="2012" name="PLoS ONE">
        <title>The genome characteristics and predicted function of methyl-group oxidation pathway in the obligate aceticlastic methanogens, Methanosaeta spp.</title>
        <authorList>
            <person name="Zhu J."/>
            <person name="Zheng H."/>
            <person name="Ai G."/>
            <person name="Zhang G."/>
            <person name="Liu D."/>
            <person name="Liu X."/>
            <person name="Dong X."/>
        </authorList>
    </citation>
    <scope>NUCLEOTIDE SEQUENCE [LARGE SCALE GENOMIC DNA]</scope>
    <source>
        <strain evidence="4 5">6Ac</strain>
    </source>
</reference>
<dbReference type="KEGG" id="mhi:Mhar_0706"/>
<protein>
    <recommendedName>
        <fullName evidence="3">Gingipain domain-containing protein</fullName>
    </recommendedName>
</protein>
<feature type="compositionally biased region" description="Basic and acidic residues" evidence="2">
    <location>
        <begin position="544"/>
        <end position="554"/>
    </location>
</feature>
<sequence length="1291" mass="147095">MQYTISGRIRELESHLGISGLIVRSYDRGRRYDKSLKTTITDSDGSFKMVYQKDAAPDLFEARPEIFLRIFTPPFRFLMDTKEKMQWGAKDEEHIELEIPREKLGQLSPSGPDGIVEAGVNLLQSDLKMEKVDMLDIPRLPGWDNGGLIGAPSLPEKIQYIVLPLGAKVLKVEVQPGRSIRLPAEVNPLPVRAPKQDWGDRIDPEPIFPGSVSLMQVYPSYLKQTKPYPADMVVRLSIRQKESVQILRMLVRPVQFDPVKRNFIFHPNLRYTVHYDLQEARPAEKALAADRTFRQRRLQRIQSVLDRDHVFMAKDVGSGVKEVVDLPSIPYVIITDNSTWPEKGTDGNGAPEKNDPRKKALNVNGPGPVEHFERLAEWKTSRGMRTRVVTVESILAGDYGDFAHANSANPARDLQEVIRNFIKWAHNNWGLEYLLLGGSLEIVPMRKLLGYATCKGKYPGWDFCDYGEDIEASRTNPPPRGRVLVGNPKKARLCHECRFFTVNSLTKLCSSRGKVIKFKENRREIGNGELGWYFTKRDYRPLYEDNNQDLKGEPEPYNSEKGYSETPKDTPVCNLIVEGPESDINDDFYWILEKDRLIPSDLYYACMDSEPSDKHDFDLFDNGYYGQYRWVDDETGEHGEETPVDSSDPSIPDIWVGRAPVRTGEDARSFVDRVLTYERLQTPVGDNEVPEVVDPTYLKRVIMAVDLEEDTTNNLWQDPDRIRETPDSGKFIYSVQDDFVLIHLQEKLFQVLRDLWKESNFHVVARFFEADREFGTDISCIYDDGSSVPITGFLSWRFVERRVGMGRKYYWGSSSTPTEYVKLTGSALKVAPKRIIWFYGYPRGDTWTRQAEGMRNCLSGLFGEFDDYQRYYSDYKEVWGTASLPPAQPLKVENIRAALDRGCHLAILQSHGNPSRCAMVWCDEGHGARDDFKNHNEYFIAVAYSSCHTAEPDAYINDVHTPENRNQSLGEKLVLHPGGGAVAYIGNTRMGFGNDARHKAFWRSLYRNGRLGPAAGDQSWPDRDLWSVYERILYGDPEMRVWTKVPKKYQVVRPDYLELPYDGPFEVCVLNKDSPMALQRVTLMGGWTNSSQEPVVLESRLTDGQGMASFKPSIPQDLTEITLTVVSSEFGTGKGNFVPYVAKVPVIKLQQSWRRCTKCHGLFSNTNPRYNHCPVDDGPHEEASGERYVLVYDSPDAPGQQGWRRCTKCRSLFFAGDKEKAGKCRDGNEHIGEHLKYAIGMDPSITDDPIPWRWCDKCQVLHRPSGSTTGPCYKKGERHNASGSSYFLRKA</sequence>